<reference evidence="2" key="1">
    <citation type="submission" date="2021-05" db="EMBL/GenBank/DDBJ databases">
        <title>A free-living protist that lacks canonical eukaryotic 1 DNA replication and segregation systems.</title>
        <authorList>
            <person name="Salas-Leiva D.E."/>
            <person name="Tromer E.C."/>
            <person name="Curtis B.A."/>
            <person name="Jerlstrom-Hultqvist J."/>
            <person name="Kolisko M."/>
            <person name="Yi Z."/>
            <person name="Salas-Leiva J.S."/>
            <person name="Gallot-Lavallee L."/>
            <person name="Kops G.J.P.L."/>
            <person name="Archibald J.M."/>
            <person name="Simpson A.G.B."/>
            <person name="Roger A.J."/>
        </authorList>
    </citation>
    <scope>NUCLEOTIDE SEQUENCE</scope>
    <source>
        <strain evidence="2">BICM</strain>
    </source>
</reference>
<protein>
    <submittedName>
        <fullName evidence="2">Uncharacterized protein</fullName>
    </submittedName>
</protein>
<keyword evidence="3" id="KW-1185">Reference proteome</keyword>
<evidence type="ECO:0000313" key="3">
    <source>
        <dbReference type="Proteomes" id="UP000717585"/>
    </source>
</evidence>
<organism evidence="2 3">
    <name type="scientific">Carpediemonas membranifera</name>
    <dbReference type="NCBI Taxonomy" id="201153"/>
    <lineage>
        <taxon>Eukaryota</taxon>
        <taxon>Metamonada</taxon>
        <taxon>Carpediemonas-like organisms</taxon>
        <taxon>Carpediemonas</taxon>
    </lineage>
</organism>
<comment type="caution">
    <text evidence="2">The sequence shown here is derived from an EMBL/GenBank/DDBJ whole genome shotgun (WGS) entry which is preliminary data.</text>
</comment>
<dbReference type="Proteomes" id="UP000717585">
    <property type="component" value="Unassembled WGS sequence"/>
</dbReference>
<evidence type="ECO:0000256" key="1">
    <source>
        <dbReference type="SAM" id="MobiDB-lite"/>
    </source>
</evidence>
<name>A0A8J6APY4_9EUKA</name>
<feature type="region of interest" description="Disordered" evidence="1">
    <location>
        <begin position="112"/>
        <end position="144"/>
    </location>
</feature>
<gene>
    <name evidence="2" type="ORF">J8273_8278</name>
</gene>
<evidence type="ECO:0000313" key="2">
    <source>
        <dbReference type="EMBL" id="KAG9390238.1"/>
    </source>
</evidence>
<dbReference type="EMBL" id="JAHDYR010000066">
    <property type="protein sequence ID" value="KAG9390238.1"/>
    <property type="molecule type" value="Genomic_DNA"/>
</dbReference>
<dbReference type="AlphaFoldDB" id="A0A8J6APY4"/>
<sequence>MVIPYRRISGLGSSQPITTTTPLDNTIHGRSIINNHVSTRVADHPASAITSRSPMPAVHIPDVSQEPALPAELSEIDIHGASTVYVMSPSGTLVPIETGTFIHYHNARARHVRGPQRSVGEVPTPNALSSVTSRQRAHSLASTPKKPFEQLRRRMDALRHDDPGGLEKMLSSEKEFLAVARSYTDSEELCQMIGATSIHNSPAEMRPETLCPTPKTMLRAGAGVQMAYALDSRDDSPGRVPRGFVSIPPGQPEDTETPIAAPARDVPFDLRRPEIHTSATLNCSACGAFSPTSSEVSHSAASVTGAYRPRHLQTDLDVVHASHG</sequence>
<proteinExistence type="predicted"/>
<accession>A0A8J6APY4</accession>